<dbReference type="SUPFAM" id="SSF52540">
    <property type="entry name" value="P-loop containing nucleoside triphosphate hydrolases"/>
    <property type="match status" value="1"/>
</dbReference>
<reference evidence="12 13" key="1">
    <citation type="submission" date="2014-07" db="EMBL/GenBank/DDBJ databases">
        <title>Tepidicaulis marinum gen. nov., sp. nov., a novel marine bacterium denitrifying nitrate to nitrous oxide strictly under microaerobic conditions.</title>
        <authorList>
            <person name="Takeuchi M."/>
            <person name="Yamagishi T."/>
            <person name="Kamagata Y."/>
            <person name="Oshima K."/>
            <person name="Hattori M."/>
            <person name="Katayama T."/>
            <person name="Hanada S."/>
            <person name="Tamaki H."/>
            <person name="Marumo K."/>
            <person name="Maeda H."/>
            <person name="Nedachi M."/>
            <person name="Iwasaki W."/>
            <person name="Suwa Y."/>
            <person name="Sakata S."/>
        </authorList>
    </citation>
    <scope>NUCLEOTIDE SEQUENCE [LARGE SCALE GENOMIC DNA]</scope>
    <source>
        <strain evidence="12 13">MA2</strain>
    </source>
</reference>
<dbReference type="InterPro" id="IPR005748">
    <property type="entry name" value="DNA_mismatch_repair_MutS"/>
</dbReference>
<dbReference type="FunFam" id="3.40.1170.10:FF:000001">
    <property type="entry name" value="DNA mismatch repair protein MutS"/>
    <property type="match status" value="1"/>
</dbReference>
<dbReference type="InterPro" id="IPR000432">
    <property type="entry name" value="DNA_mismatch_repair_MutS_C"/>
</dbReference>
<dbReference type="InterPro" id="IPR045076">
    <property type="entry name" value="MutS"/>
</dbReference>
<name>A0A081B6X2_9HYPH</name>
<evidence type="ECO:0000256" key="3">
    <source>
        <dbReference type="ARBA" id="ARBA00022741"/>
    </source>
</evidence>
<dbReference type="GO" id="GO:0003684">
    <property type="term" value="F:damaged DNA binding"/>
    <property type="evidence" value="ECO:0007669"/>
    <property type="project" value="UniProtKB-UniRule"/>
</dbReference>
<evidence type="ECO:0000313" key="12">
    <source>
        <dbReference type="EMBL" id="GAK43790.1"/>
    </source>
</evidence>
<dbReference type="SMART" id="SM00533">
    <property type="entry name" value="MUTSd"/>
    <property type="match status" value="1"/>
</dbReference>
<dbReference type="InterPro" id="IPR007860">
    <property type="entry name" value="DNA_mmatch_repair_MutS_con_dom"/>
</dbReference>
<dbReference type="Gene3D" id="6.10.140.430">
    <property type="match status" value="1"/>
</dbReference>
<dbReference type="NCBIfam" id="NF003810">
    <property type="entry name" value="PRK05399.1"/>
    <property type="match status" value="1"/>
</dbReference>
<keyword evidence="4 9" id="KW-0227">DNA damage</keyword>
<dbReference type="InterPro" id="IPR016151">
    <property type="entry name" value="DNA_mismatch_repair_MutS_N"/>
</dbReference>
<dbReference type="Pfam" id="PF05190">
    <property type="entry name" value="MutS_IV"/>
    <property type="match status" value="1"/>
</dbReference>
<evidence type="ECO:0000256" key="6">
    <source>
        <dbReference type="ARBA" id="ARBA00023125"/>
    </source>
</evidence>
<dbReference type="SUPFAM" id="SSF53150">
    <property type="entry name" value="DNA repair protein MutS, domain II"/>
    <property type="match status" value="1"/>
</dbReference>
<dbReference type="GO" id="GO:0140664">
    <property type="term" value="F:ATP-dependent DNA damage sensor activity"/>
    <property type="evidence" value="ECO:0007669"/>
    <property type="project" value="InterPro"/>
</dbReference>
<dbReference type="Pfam" id="PF05192">
    <property type="entry name" value="MutS_III"/>
    <property type="match status" value="1"/>
</dbReference>
<keyword evidence="13" id="KW-1185">Reference proteome</keyword>
<organism evidence="12 13">
    <name type="scientific">Tepidicaulis marinus</name>
    <dbReference type="NCBI Taxonomy" id="1333998"/>
    <lineage>
        <taxon>Bacteria</taxon>
        <taxon>Pseudomonadati</taxon>
        <taxon>Pseudomonadota</taxon>
        <taxon>Alphaproteobacteria</taxon>
        <taxon>Hyphomicrobiales</taxon>
        <taxon>Parvibaculaceae</taxon>
        <taxon>Tepidicaulis</taxon>
    </lineage>
</organism>
<dbReference type="Pfam" id="PF05188">
    <property type="entry name" value="MutS_II"/>
    <property type="match status" value="1"/>
</dbReference>
<dbReference type="PIRSF" id="PIRSF037677">
    <property type="entry name" value="DNA_mis_repair_Msh6"/>
    <property type="match status" value="1"/>
</dbReference>
<evidence type="ECO:0000256" key="9">
    <source>
        <dbReference type="HAMAP-Rule" id="MF_00096"/>
    </source>
</evidence>
<protein>
    <recommendedName>
        <fullName evidence="2 9">DNA mismatch repair protein MutS</fullName>
    </recommendedName>
</protein>
<feature type="binding site" evidence="9">
    <location>
        <begin position="656"/>
        <end position="663"/>
    </location>
    <ligand>
        <name>ATP</name>
        <dbReference type="ChEBI" id="CHEBI:30616"/>
    </ligand>
</feature>
<evidence type="ECO:0000256" key="4">
    <source>
        <dbReference type="ARBA" id="ARBA00022763"/>
    </source>
</evidence>
<dbReference type="NCBIfam" id="TIGR01070">
    <property type="entry name" value="mutS1"/>
    <property type="match status" value="1"/>
</dbReference>
<dbReference type="SUPFAM" id="SSF55271">
    <property type="entry name" value="DNA repair protein MutS, domain I"/>
    <property type="match status" value="1"/>
</dbReference>
<dbReference type="GO" id="GO:0005524">
    <property type="term" value="F:ATP binding"/>
    <property type="evidence" value="ECO:0007669"/>
    <property type="project" value="UniProtKB-UniRule"/>
</dbReference>
<dbReference type="eggNOG" id="COG0249">
    <property type="taxonomic scope" value="Bacteria"/>
</dbReference>
<feature type="domain" description="DNA mismatch repair proteins mutS family" evidence="11">
    <location>
        <begin position="730"/>
        <end position="746"/>
    </location>
</feature>
<dbReference type="PANTHER" id="PTHR11361:SF34">
    <property type="entry name" value="DNA MISMATCH REPAIR PROTEIN MSH1, MITOCHONDRIAL"/>
    <property type="match status" value="1"/>
</dbReference>
<dbReference type="InterPro" id="IPR007861">
    <property type="entry name" value="DNA_mismatch_repair_MutS_clamp"/>
</dbReference>
<sequence>MAVVEKSEGSGASAVAEAVKPVTPMMAQYLEIKKDHPTALLFYRMGDFYELFFEDAVKAAEALDITLTKRGKHLGEDIPMCGVPVHSADAYLERLIRLSFKVAICEQTEDPAEAKKRGGKSVVRREVVRLVTPGTLTEDTLLDARRHNYLAALSRLGASDTLSLAWADISTGDFRVTSIAPGELGAELARLEAGELLLPDPLFTDPALAETLRQTRAALTPLDPSLFDSTRAERRLKELLEVSALDGFGHFSRGELSAAGALIDYLELTQVGKMPRLKAPRPARSGAFLAMDAATRANLELTRTLSGEARGSLLSVIDRTVTGAGARLLAERLKAPLTDPAAIIARLDAVSWFLEARELRSRLRAELKSVPDMARALSRVTSGRGGPRDLAAARDGLAGAHKIAALLASASQTLPEEIARERAALEGRAAALQDRLTAALSPDLPLLARDGGFIAKGFSAPLDECRMLRDESRRVIAGLQSKYAEETGISALKIKHNNVLGYYIEVSPRHADPLMTGVHKDAYIHRQTLANAVRFTTVELSDIASRITEAAGRAIALEMELFAELSEAVKGEAAAISQAAEALARLDVAAGLADLAEERRYTRPRIDDSLAFDVTGGRHPVVEAALEKAGEGPFVPNDADLSGDKGEARRLWLLTGPNMAGKSTFLRQNALIAILAQMGSYVPAAAAHIGVVDRLFSRVGAADDLARGRSTFMVEMVETAAILNQAGPRSLVILDEIGRGTATFDGLSIAWAAVEHLHEENRCRALFATHYHELTALAEKLPFLANATMKVKEWQGDVVFLHEVGPGAADRSYGIQVAKLAGLPPAVIARANDVLHVLESGAETRGAGRIVDDLPLFSAAPRPADSRGAKKSALEEAFEAVNPDELSPKEALDLLYELKARKLAEKGE</sequence>
<dbReference type="EMBL" id="BBIO01000001">
    <property type="protein sequence ID" value="GAK43790.1"/>
    <property type="molecule type" value="Genomic_DNA"/>
</dbReference>
<dbReference type="SMART" id="SM00534">
    <property type="entry name" value="MUTSac"/>
    <property type="match status" value="1"/>
</dbReference>
<dbReference type="InterPro" id="IPR027417">
    <property type="entry name" value="P-loop_NTPase"/>
</dbReference>
<evidence type="ECO:0000313" key="13">
    <source>
        <dbReference type="Proteomes" id="UP000028702"/>
    </source>
</evidence>
<evidence type="ECO:0000259" key="11">
    <source>
        <dbReference type="PROSITE" id="PS00486"/>
    </source>
</evidence>
<dbReference type="CDD" id="cd03284">
    <property type="entry name" value="ABC_MutS1"/>
    <property type="match status" value="1"/>
</dbReference>
<comment type="caution">
    <text evidence="12">The sequence shown here is derived from an EMBL/GenBank/DDBJ whole genome shotgun (WGS) entry which is preliminary data.</text>
</comment>
<dbReference type="Pfam" id="PF01624">
    <property type="entry name" value="MutS_I"/>
    <property type="match status" value="1"/>
</dbReference>
<keyword evidence="6 9" id="KW-0238">DNA-binding</keyword>
<evidence type="ECO:0000256" key="7">
    <source>
        <dbReference type="ARBA" id="ARBA00023204"/>
    </source>
</evidence>
<evidence type="ECO:0000256" key="8">
    <source>
        <dbReference type="ARBA" id="ARBA00024647"/>
    </source>
</evidence>
<evidence type="ECO:0000256" key="1">
    <source>
        <dbReference type="ARBA" id="ARBA00006271"/>
    </source>
</evidence>
<gene>
    <name evidence="9" type="primary">mutS</name>
    <name evidence="12" type="ORF">M2A_0289</name>
</gene>
<keyword evidence="3 9" id="KW-0547">Nucleotide-binding</keyword>
<evidence type="ECO:0000256" key="2">
    <source>
        <dbReference type="ARBA" id="ARBA00021982"/>
    </source>
</evidence>
<dbReference type="PANTHER" id="PTHR11361">
    <property type="entry name" value="DNA MISMATCH REPAIR PROTEIN MUTS FAMILY MEMBER"/>
    <property type="match status" value="1"/>
</dbReference>
<dbReference type="InterPro" id="IPR036678">
    <property type="entry name" value="MutS_con_dom_sf"/>
</dbReference>
<dbReference type="InterPro" id="IPR036187">
    <property type="entry name" value="DNA_mismatch_repair_MutS_sf"/>
</dbReference>
<dbReference type="InterPro" id="IPR007695">
    <property type="entry name" value="DNA_mismatch_repair_MutS-lik_N"/>
</dbReference>
<dbReference type="AlphaFoldDB" id="A0A081B6X2"/>
<dbReference type="SUPFAM" id="SSF48334">
    <property type="entry name" value="DNA repair protein MutS, domain III"/>
    <property type="match status" value="1"/>
</dbReference>
<dbReference type="STRING" id="1333998.M2A_0289"/>
<accession>A0A081B6X2</accession>
<dbReference type="GO" id="GO:0005829">
    <property type="term" value="C:cytosol"/>
    <property type="evidence" value="ECO:0007669"/>
    <property type="project" value="TreeGrafter"/>
</dbReference>
<evidence type="ECO:0000256" key="10">
    <source>
        <dbReference type="RuleBase" id="RU003756"/>
    </source>
</evidence>
<comment type="similarity">
    <text evidence="1 9 10">Belongs to the DNA mismatch repair MutS family.</text>
</comment>
<dbReference type="GO" id="GO:0006298">
    <property type="term" value="P:mismatch repair"/>
    <property type="evidence" value="ECO:0007669"/>
    <property type="project" value="UniProtKB-UniRule"/>
</dbReference>
<dbReference type="Gene3D" id="1.10.1420.10">
    <property type="match status" value="2"/>
</dbReference>
<dbReference type="GO" id="GO:0030983">
    <property type="term" value="F:mismatched DNA binding"/>
    <property type="evidence" value="ECO:0007669"/>
    <property type="project" value="InterPro"/>
</dbReference>
<dbReference type="Pfam" id="PF00488">
    <property type="entry name" value="MutS_V"/>
    <property type="match status" value="1"/>
</dbReference>
<dbReference type="HAMAP" id="MF_00096">
    <property type="entry name" value="MutS"/>
    <property type="match status" value="1"/>
</dbReference>
<evidence type="ECO:0000256" key="5">
    <source>
        <dbReference type="ARBA" id="ARBA00022840"/>
    </source>
</evidence>
<keyword evidence="5 9" id="KW-0067">ATP-binding</keyword>
<dbReference type="Gene3D" id="3.40.50.300">
    <property type="entry name" value="P-loop containing nucleotide triphosphate hydrolases"/>
    <property type="match status" value="1"/>
</dbReference>
<dbReference type="InterPro" id="IPR007696">
    <property type="entry name" value="DNA_mismatch_repair_MutS_core"/>
</dbReference>
<comment type="function">
    <text evidence="8 9">This protein is involved in the repair of mismatches in DNA. It is possible that it carries out the mismatch recognition step. This protein has a weak ATPase activity.</text>
</comment>
<dbReference type="PROSITE" id="PS00486">
    <property type="entry name" value="DNA_MISMATCH_REPAIR_2"/>
    <property type="match status" value="1"/>
</dbReference>
<dbReference type="Gene3D" id="3.40.1170.10">
    <property type="entry name" value="DNA repair protein MutS, domain I"/>
    <property type="match status" value="1"/>
</dbReference>
<dbReference type="Proteomes" id="UP000028702">
    <property type="component" value="Unassembled WGS sequence"/>
</dbReference>
<keyword evidence="7 9" id="KW-0234">DNA repair</keyword>
<proteinExistence type="inferred from homology"/>
<dbReference type="InterPro" id="IPR017261">
    <property type="entry name" value="DNA_mismatch_repair_MutS/MSH"/>
</dbReference>
<dbReference type="Gene3D" id="3.30.420.110">
    <property type="entry name" value="MutS, connector domain"/>
    <property type="match status" value="1"/>
</dbReference>